<evidence type="ECO:0000256" key="11">
    <source>
        <dbReference type="ARBA" id="ARBA00023049"/>
    </source>
</evidence>
<evidence type="ECO:0000256" key="3">
    <source>
        <dbReference type="ARBA" id="ARBA00007931"/>
    </source>
</evidence>
<accession>A0A1G2L9I0</accession>
<evidence type="ECO:0000256" key="5">
    <source>
        <dbReference type="ARBA" id="ARBA00022670"/>
    </source>
</evidence>
<keyword evidence="10 13" id="KW-1133">Transmembrane helix</keyword>
<sequence length="214" mass="22914">MENAIPLIFQLAVLVMSVIIHEVSHGFAANALGDPTAKHAGRLTLNPLPHLDPFGSIILPFLSVFLGGIFIGWAKPVPYNPALLRVRNQDLGSAIVGAAGPLANIAIAVFFALAVRFSPFWAGPLGSSVVGALELMTMIAVINLWLAAFNLMPIPPLDGSKVLFSVFPFAYGTRMFLEQYGFFILLFLVFVVRAPLHLLGNAVEAILRLLIGAG</sequence>
<dbReference type="PANTHER" id="PTHR35864">
    <property type="entry name" value="ZINC METALLOPROTEASE MJ0611-RELATED"/>
    <property type="match status" value="1"/>
</dbReference>
<dbReference type="PANTHER" id="PTHR35864:SF1">
    <property type="entry name" value="ZINC METALLOPROTEASE YWHC-RELATED"/>
    <property type="match status" value="1"/>
</dbReference>
<name>A0A1G2L9I0_9BACT</name>
<keyword evidence="7" id="KW-0479">Metal-binding</keyword>
<evidence type="ECO:0000313" key="15">
    <source>
        <dbReference type="EMBL" id="OHA08297.1"/>
    </source>
</evidence>
<evidence type="ECO:0000256" key="2">
    <source>
        <dbReference type="ARBA" id="ARBA00004651"/>
    </source>
</evidence>
<dbReference type="EMBL" id="MHQT01000043">
    <property type="protein sequence ID" value="OHA08297.1"/>
    <property type="molecule type" value="Genomic_DNA"/>
</dbReference>
<feature type="transmembrane region" description="Helical" evidence="13">
    <location>
        <begin position="129"/>
        <end position="151"/>
    </location>
</feature>
<dbReference type="CDD" id="cd06158">
    <property type="entry name" value="S2P-M50_like_1"/>
    <property type="match status" value="1"/>
</dbReference>
<evidence type="ECO:0000313" key="16">
    <source>
        <dbReference type="Proteomes" id="UP000178977"/>
    </source>
</evidence>
<evidence type="ECO:0000256" key="10">
    <source>
        <dbReference type="ARBA" id="ARBA00022989"/>
    </source>
</evidence>
<feature type="transmembrane region" description="Helical" evidence="13">
    <location>
        <begin position="57"/>
        <end position="74"/>
    </location>
</feature>
<evidence type="ECO:0000256" key="9">
    <source>
        <dbReference type="ARBA" id="ARBA00022833"/>
    </source>
</evidence>
<keyword evidence="6 13" id="KW-0812">Transmembrane</keyword>
<comment type="subcellular location">
    <subcellularLocation>
        <location evidence="2">Cell membrane</location>
        <topology evidence="2">Multi-pass membrane protein</topology>
    </subcellularLocation>
</comment>
<keyword evidence="9" id="KW-0862">Zinc</keyword>
<dbReference type="Proteomes" id="UP000178977">
    <property type="component" value="Unassembled WGS sequence"/>
</dbReference>
<dbReference type="GO" id="GO:0046872">
    <property type="term" value="F:metal ion binding"/>
    <property type="evidence" value="ECO:0007669"/>
    <property type="project" value="UniProtKB-KW"/>
</dbReference>
<dbReference type="GO" id="GO:0005886">
    <property type="term" value="C:plasma membrane"/>
    <property type="evidence" value="ECO:0007669"/>
    <property type="project" value="UniProtKB-SubCell"/>
</dbReference>
<comment type="cofactor">
    <cofactor evidence="1">
        <name>Zn(2+)</name>
        <dbReference type="ChEBI" id="CHEBI:29105"/>
    </cofactor>
</comment>
<keyword evidence="11" id="KW-0482">Metalloprotease</keyword>
<evidence type="ECO:0000256" key="4">
    <source>
        <dbReference type="ARBA" id="ARBA00022475"/>
    </source>
</evidence>
<keyword evidence="5" id="KW-0645">Protease</keyword>
<proteinExistence type="inferred from homology"/>
<dbReference type="Pfam" id="PF02163">
    <property type="entry name" value="Peptidase_M50"/>
    <property type="match status" value="1"/>
</dbReference>
<evidence type="ECO:0000256" key="8">
    <source>
        <dbReference type="ARBA" id="ARBA00022801"/>
    </source>
</evidence>
<keyword evidence="12 13" id="KW-0472">Membrane</keyword>
<evidence type="ECO:0000256" key="13">
    <source>
        <dbReference type="SAM" id="Phobius"/>
    </source>
</evidence>
<evidence type="ECO:0000259" key="14">
    <source>
        <dbReference type="Pfam" id="PF02163"/>
    </source>
</evidence>
<dbReference type="InterPro" id="IPR008915">
    <property type="entry name" value="Peptidase_M50"/>
</dbReference>
<comment type="similarity">
    <text evidence="3">Belongs to the peptidase M50B family.</text>
</comment>
<gene>
    <name evidence="15" type="ORF">A3A44_02435</name>
</gene>
<dbReference type="AlphaFoldDB" id="A0A1G2L9I0"/>
<dbReference type="STRING" id="1802281.A3A44_02435"/>
<evidence type="ECO:0000256" key="6">
    <source>
        <dbReference type="ARBA" id="ARBA00022692"/>
    </source>
</evidence>
<evidence type="ECO:0000256" key="12">
    <source>
        <dbReference type="ARBA" id="ARBA00023136"/>
    </source>
</evidence>
<organism evidence="15 16">
    <name type="scientific">Candidatus Sungbacteria bacterium RIFCSPLOWO2_01_FULL_60_25</name>
    <dbReference type="NCBI Taxonomy" id="1802281"/>
    <lineage>
        <taxon>Bacteria</taxon>
        <taxon>Candidatus Sungiibacteriota</taxon>
    </lineage>
</organism>
<keyword evidence="4" id="KW-1003">Cell membrane</keyword>
<evidence type="ECO:0000256" key="7">
    <source>
        <dbReference type="ARBA" id="ARBA00022723"/>
    </source>
</evidence>
<feature type="transmembrane region" description="Helical" evidence="13">
    <location>
        <begin position="180"/>
        <end position="200"/>
    </location>
</feature>
<comment type="caution">
    <text evidence="15">The sequence shown here is derived from an EMBL/GenBank/DDBJ whole genome shotgun (WGS) entry which is preliminary data.</text>
</comment>
<feature type="domain" description="Peptidase M50" evidence="14">
    <location>
        <begin position="11"/>
        <end position="175"/>
    </location>
</feature>
<reference evidence="15 16" key="1">
    <citation type="journal article" date="2016" name="Nat. Commun.">
        <title>Thousands of microbial genomes shed light on interconnected biogeochemical processes in an aquifer system.</title>
        <authorList>
            <person name="Anantharaman K."/>
            <person name="Brown C.T."/>
            <person name="Hug L.A."/>
            <person name="Sharon I."/>
            <person name="Castelle C.J."/>
            <person name="Probst A.J."/>
            <person name="Thomas B.C."/>
            <person name="Singh A."/>
            <person name="Wilkins M.J."/>
            <person name="Karaoz U."/>
            <person name="Brodie E.L."/>
            <person name="Williams K.H."/>
            <person name="Hubbard S.S."/>
            <person name="Banfield J.F."/>
        </authorList>
    </citation>
    <scope>NUCLEOTIDE SEQUENCE [LARGE SCALE GENOMIC DNA]</scope>
</reference>
<dbReference type="GO" id="GO:0006508">
    <property type="term" value="P:proteolysis"/>
    <property type="evidence" value="ECO:0007669"/>
    <property type="project" value="UniProtKB-KW"/>
</dbReference>
<dbReference type="InterPro" id="IPR044537">
    <property type="entry name" value="Rip2-like"/>
</dbReference>
<protein>
    <recommendedName>
        <fullName evidence="14">Peptidase M50 domain-containing protein</fullName>
    </recommendedName>
</protein>
<dbReference type="InterPro" id="IPR052348">
    <property type="entry name" value="Metallopeptidase_M50B"/>
</dbReference>
<evidence type="ECO:0000256" key="1">
    <source>
        <dbReference type="ARBA" id="ARBA00001947"/>
    </source>
</evidence>
<dbReference type="GO" id="GO:0008237">
    <property type="term" value="F:metallopeptidase activity"/>
    <property type="evidence" value="ECO:0007669"/>
    <property type="project" value="UniProtKB-KW"/>
</dbReference>
<feature type="transmembrane region" description="Helical" evidence="13">
    <location>
        <begin position="95"/>
        <end position="117"/>
    </location>
</feature>
<keyword evidence="8" id="KW-0378">Hydrolase</keyword>